<keyword evidence="2" id="KW-1185">Reference proteome</keyword>
<organism evidence="1 2">
    <name type="scientific">Melastoma candidum</name>
    <dbReference type="NCBI Taxonomy" id="119954"/>
    <lineage>
        <taxon>Eukaryota</taxon>
        <taxon>Viridiplantae</taxon>
        <taxon>Streptophyta</taxon>
        <taxon>Embryophyta</taxon>
        <taxon>Tracheophyta</taxon>
        <taxon>Spermatophyta</taxon>
        <taxon>Magnoliopsida</taxon>
        <taxon>eudicotyledons</taxon>
        <taxon>Gunneridae</taxon>
        <taxon>Pentapetalae</taxon>
        <taxon>rosids</taxon>
        <taxon>malvids</taxon>
        <taxon>Myrtales</taxon>
        <taxon>Melastomataceae</taxon>
        <taxon>Melastomatoideae</taxon>
        <taxon>Melastomateae</taxon>
        <taxon>Melastoma</taxon>
    </lineage>
</organism>
<comment type="caution">
    <text evidence="1">The sequence shown here is derived from an EMBL/GenBank/DDBJ whole genome shotgun (WGS) entry which is preliminary data.</text>
</comment>
<dbReference type="Proteomes" id="UP001057402">
    <property type="component" value="Chromosome 2"/>
</dbReference>
<evidence type="ECO:0000313" key="2">
    <source>
        <dbReference type="Proteomes" id="UP001057402"/>
    </source>
</evidence>
<proteinExistence type="predicted"/>
<reference evidence="2" key="1">
    <citation type="journal article" date="2023" name="Front. Plant Sci.">
        <title>Chromosomal-level genome assembly of Melastoma candidum provides insights into trichome evolution.</title>
        <authorList>
            <person name="Zhong Y."/>
            <person name="Wu W."/>
            <person name="Sun C."/>
            <person name="Zou P."/>
            <person name="Liu Y."/>
            <person name="Dai S."/>
            <person name="Zhou R."/>
        </authorList>
    </citation>
    <scope>NUCLEOTIDE SEQUENCE [LARGE SCALE GENOMIC DNA]</scope>
</reference>
<name>A0ACB9RZ84_9MYRT</name>
<accession>A0ACB9RZ84</accession>
<protein>
    <submittedName>
        <fullName evidence="1">Uncharacterized protein</fullName>
    </submittedName>
</protein>
<evidence type="ECO:0000313" key="1">
    <source>
        <dbReference type="EMBL" id="KAI4384144.1"/>
    </source>
</evidence>
<sequence>MAKTSELPWEILEHKFVLEQFHVVFRWIGDSCGFDNFPSLGITLFKSTFYFDSSPTYVGCGLICLLYARPPA</sequence>
<gene>
    <name evidence="1" type="ORF">MLD38_002332</name>
</gene>
<dbReference type="EMBL" id="CM042881">
    <property type="protein sequence ID" value="KAI4384144.1"/>
    <property type="molecule type" value="Genomic_DNA"/>
</dbReference>